<evidence type="ECO:0000259" key="1">
    <source>
        <dbReference type="Pfam" id="PF00078"/>
    </source>
</evidence>
<feature type="domain" description="Reverse transcriptase" evidence="1">
    <location>
        <begin position="24"/>
        <end position="138"/>
    </location>
</feature>
<feature type="non-terminal residue" evidence="2">
    <location>
        <position position="139"/>
    </location>
</feature>
<dbReference type="AlphaFoldDB" id="A0AAD5HA89"/>
<comment type="caution">
    <text evidence="2">The sequence shown here is derived from an EMBL/GenBank/DDBJ whole genome shotgun (WGS) entry which is preliminary data.</text>
</comment>
<dbReference type="Proteomes" id="UP001206595">
    <property type="component" value="Unassembled WGS sequence"/>
</dbReference>
<sequence length="139" mass="15978">MFVCCYSLGWTPDHWRISKTILLHKKDDTHELSNWRPISLQNTAGKIYAGVIDSILRQAVGSRIPKNQKGFVKHTPGCIEHDYYVQATIRKARRQRLPLYICSYDIGDAFGSISHERIQQSLELIGLDDRAIDIITSMY</sequence>
<evidence type="ECO:0000313" key="3">
    <source>
        <dbReference type="Proteomes" id="UP001206595"/>
    </source>
</evidence>
<protein>
    <recommendedName>
        <fullName evidence="1">Reverse transcriptase domain-containing protein</fullName>
    </recommendedName>
</protein>
<keyword evidence="3" id="KW-1185">Reference proteome</keyword>
<proteinExistence type="predicted"/>
<reference evidence="2" key="2">
    <citation type="journal article" date="2022" name="Proc. Natl. Acad. Sci. U.S.A.">
        <title>Diploid-dominant life cycles characterize the early evolution of Fungi.</title>
        <authorList>
            <person name="Amses K.R."/>
            <person name="Simmons D.R."/>
            <person name="Longcore J.E."/>
            <person name="Mondo S.J."/>
            <person name="Seto K."/>
            <person name="Jeronimo G.H."/>
            <person name="Bonds A.E."/>
            <person name="Quandt C.A."/>
            <person name="Davis W.J."/>
            <person name="Chang Y."/>
            <person name="Federici B.A."/>
            <person name="Kuo A."/>
            <person name="LaButti K."/>
            <person name="Pangilinan J."/>
            <person name="Andreopoulos W."/>
            <person name="Tritt A."/>
            <person name="Riley R."/>
            <person name="Hundley H."/>
            <person name="Johnson J."/>
            <person name="Lipzen A."/>
            <person name="Barry K."/>
            <person name="Lang B.F."/>
            <person name="Cuomo C.A."/>
            <person name="Buchler N.E."/>
            <person name="Grigoriev I.V."/>
            <person name="Spatafora J.W."/>
            <person name="Stajich J.E."/>
            <person name="James T.Y."/>
        </authorList>
    </citation>
    <scope>NUCLEOTIDE SEQUENCE</scope>
    <source>
        <strain evidence="2">AG</strain>
    </source>
</reference>
<accession>A0AAD5HA89</accession>
<evidence type="ECO:0000313" key="2">
    <source>
        <dbReference type="EMBL" id="KAI8574908.1"/>
    </source>
</evidence>
<reference evidence="2" key="1">
    <citation type="submission" date="2021-06" db="EMBL/GenBank/DDBJ databases">
        <authorList>
            <consortium name="DOE Joint Genome Institute"/>
            <person name="Mondo S.J."/>
            <person name="Amses K.R."/>
            <person name="Simmons D.R."/>
            <person name="Longcore J.E."/>
            <person name="Seto K."/>
            <person name="Alves G.H."/>
            <person name="Bonds A.E."/>
            <person name="Quandt C.A."/>
            <person name="Davis W.J."/>
            <person name="Chang Y."/>
            <person name="Letcher P.M."/>
            <person name="Powell M.J."/>
            <person name="Kuo A."/>
            <person name="Labutti K."/>
            <person name="Pangilinan J."/>
            <person name="Andreopoulos W."/>
            <person name="Tritt A."/>
            <person name="Riley R."/>
            <person name="Hundley H."/>
            <person name="Johnson J."/>
            <person name="Lipzen A."/>
            <person name="Barry K."/>
            <person name="Berbee M.L."/>
            <person name="Buchler N.E."/>
            <person name="Grigoriev I.V."/>
            <person name="Spatafora J.W."/>
            <person name="Stajich J.E."/>
            <person name="James T.Y."/>
        </authorList>
    </citation>
    <scope>NUCLEOTIDE SEQUENCE</scope>
    <source>
        <strain evidence="2">AG</strain>
    </source>
</reference>
<dbReference type="GeneID" id="75909733"/>
<gene>
    <name evidence="2" type="ORF">K450DRAFT_181588</name>
</gene>
<dbReference type="InterPro" id="IPR000477">
    <property type="entry name" value="RT_dom"/>
</dbReference>
<dbReference type="RefSeq" id="XP_051439915.1">
    <property type="nucleotide sequence ID" value="XM_051584383.1"/>
</dbReference>
<dbReference type="EMBL" id="MU621044">
    <property type="protein sequence ID" value="KAI8574908.1"/>
    <property type="molecule type" value="Genomic_DNA"/>
</dbReference>
<organism evidence="2 3">
    <name type="scientific">Umbelopsis ramanniana AG</name>
    <dbReference type="NCBI Taxonomy" id="1314678"/>
    <lineage>
        <taxon>Eukaryota</taxon>
        <taxon>Fungi</taxon>
        <taxon>Fungi incertae sedis</taxon>
        <taxon>Mucoromycota</taxon>
        <taxon>Mucoromycotina</taxon>
        <taxon>Umbelopsidomycetes</taxon>
        <taxon>Umbelopsidales</taxon>
        <taxon>Umbelopsidaceae</taxon>
        <taxon>Umbelopsis</taxon>
    </lineage>
</organism>
<dbReference type="PANTHER" id="PTHR19446">
    <property type="entry name" value="REVERSE TRANSCRIPTASES"/>
    <property type="match status" value="1"/>
</dbReference>
<dbReference type="Pfam" id="PF00078">
    <property type="entry name" value="RVT_1"/>
    <property type="match status" value="1"/>
</dbReference>
<name>A0AAD5HA89_UMBRA</name>